<evidence type="ECO:0000313" key="1">
    <source>
        <dbReference type="EMBL" id="MFC7671169.1"/>
    </source>
</evidence>
<reference evidence="2" key="1">
    <citation type="journal article" date="2019" name="Int. J. Syst. Evol. Microbiol.">
        <title>The Global Catalogue of Microorganisms (GCM) 10K type strain sequencing project: providing services to taxonomists for standard genome sequencing and annotation.</title>
        <authorList>
            <consortium name="The Broad Institute Genomics Platform"/>
            <consortium name="The Broad Institute Genome Sequencing Center for Infectious Disease"/>
            <person name="Wu L."/>
            <person name="Ma J."/>
        </authorList>
    </citation>
    <scope>NUCLEOTIDE SEQUENCE [LARGE SCALE GENOMIC DNA]</scope>
    <source>
        <strain evidence="2">JCM 19635</strain>
    </source>
</reference>
<keyword evidence="2" id="KW-1185">Reference proteome</keyword>
<organism evidence="1 2">
    <name type="scientific">Hymenobacter humi</name>
    <dbReference type="NCBI Taxonomy" id="1411620"/>
    <lineage>
        <taxon>Bacteria</taxon>
        <taxon>Pseudomonadati</taxon>
        <taxon>Bacteroidota</taxon>
        <taxon>Cytophagia</taxon>
        <taxon>Cytophagales</taxon>
        <taxon>Hymenobacteraceae</taxon>
        <taxon>Hymenobacter</taxon>
    </lineage>
</organism>
<name>A0ABW2UDQ6_9BACT</name>
<dbReference type="Proteomes" id="UP001596513">
    <property type="component" value="Unassembled WGS sequence"/>
</dbReference>
<accession>A0ABW2UDQ6</accession>
<evidence type="ECO:0000313" key="2">
    <source>
        <dbReference type="Proteomes" id="UP001596513"/>
    </source>
</evidence>
<comment type="caution">
    <text evidence="1">The sequence shown here is derived from an EMBL/GenBank/DDBJ whole genome shotgun (WGS) entry which is preliminary data.</text>
</comment>
<protein>
    <submittedName>
        <fullName evidence="1">Uncharacterized protein</fullName>
    </submittedName>
</protein>
<sequence>MTCTRKKPVLGLGTARSKVGSVPADEAAKVFRRACWEAGPTVRVTVPVAYSIGTQASSPPYSTT</sequence>
<gene>
    <name evidence="1" type="ORF">ACFQT0_30065</name>
</gene>
<proteinExistence type="predicted"/>
<dbReference type="RefSeq" id="WP_380207118.1">
    <property type="nucleotide sequence ID" value="NZ_JBHTEK010000006.1"/>
</dbReference>
<dbReference type="EMBL" id="JBHTEK010000006">
    <property type="protein sequence ID" value="MFC7671169.1"/>
    <property type="molecule type" value="Genomic_DNA"/>
</dbReference>